<feature type="domain" description="Methyltransferase" evidence="1">
    <location>
        <begin position="231"/>
        <end position="337"/>
    </location>
</feature>
<dbReference type="CDD" id="cd02440">
    <property type="entry name" value="AdoMet_MTases"/>
    <property type="match status" value="1"/>
</dbReference>
<dbReference type="InterPro" id="IPR050508">
    <property type="entry name" value="Methyltransf_Superfamily"/>
</dbReference>
<organism evidence="2">
    <name type="scientific">Alexandrium monilatum</name>
    <dbReference type="NCBI Taxonomy" id="311494"/>
    <lineage>
        <taxon>Eukaryota</taxon>
        <taxon>Sar</taxon>
        <taxon>Alveolata</taxon>
        <taxon>Dinophyceae</taxon>
        <taxon>Gonyaulacales</taxon>
        <taxon>Pyrocystaceae</taxon>
        <taxon>Alexandrium</taxon>
    </lineage>
</organism>
<proteinExistence type="predicted"/>
<accession>A0A7S4Q124</accession>
<dbReference type="Gene3D" id="3.40.50.150">
    <property type="entry name" value="Vaccinia Virus protein VP39"/>
    <property type="match status" value="1"/>
</dbReference>
<gene>
    <name evidence="2" type="ORF">AMON00008_LOCUS8685</name>
</gene>
<dbReference type="PANTHER" id="PTHR42912">
    <property type="entry name" value="METHYLTRANSFERASE"/>
    <property type="match status" value="1"/>
</dbReference>
<evidence type="ECO:0000313" key="2">
    <source>
        <dbReference type="EMBL" id="CAE4569066.1"/>
    </source>
</evidence>
<reference evidence="2" key="1">
    <citation type="submission" date="2021-01" db="EMBL/GenBank/DDBJ databases">
        <authorList>
            <person name="Corre E."/>
            <person name="Pelletier E."/>
            <person name="Niang G."/>
            <person name="Scheremetjew M."/>
            <person name="Finn R."/>
            <person name="Kale V."/>
            <person name="Holt S."/>
            <person name="Cochrane G."/>
            <person name="Meng A."/>
            <person name="Brown T."/>
            <person name="Cohen L."/>
        </authorList>
    </citation>
    <scope>NUCLEOTIDE SEQUENCE</scope>
    <source>
        <strain evidence="2">CCMP3105</strain>
    </source>
</reference>
<dbReference type="EMBL" id="HBNR01013451">
    <property type="protein sequence ID" value="CAE4569066.1"/>
    <property type="molecule type" value="Transcribed_RNA"/>
</dbReference>
<dbReference type="InterPro" id="IPR041698">
    <property type="entry name" value="Methyltransf_25"/>
</dbReference>
<dbReference type="SUPFAM" id="SSF53335">
    <property type="entry name" value="S-adenosyl-L-methionine-dependent methyltransferases"/>
    <property type="match status" value="1"/>
</dbReference>
<name>A0A7S4Q124_9DINO</name>
<evidence type="ECO:0000259" key="1">
    <source>
        <dbReference type="Pfam" id="PF13649"/>
    </source>
</evidence>
<dbReference type="Pfam" id="PF13649">
    <property type="entry name" value="Methyltransf_25"/>
    <property type="match status" value="1"/>
</dbReference>
<dbReference type="PANTHER" id="PTHR42912:SF93">
    <property type="entry name" value="N6-ADENOSINE-METHYLTRANSFERASE TMT1A"/>
    <property type="match status" value="1"/>
</dbReference>
<sequence length="416" mass="45353">MRSAVCAMSGKGEGSPAPATAEAAAAAGGAGTGKGGGKALGAVQSAFGAEEKGYDKIIDAMKETPEFKAEFAKAFDRMTPMQQKLLSVNMLLPVAREKVLSEPDVYTKKRKGILEGYRGKAAGKGIPWRENMEQLGGRGEDVWETERMECTDPTVEEPAYWEHGGKGTIHSYDAGNCCWEAAFDAAMGAYELVHAHHFPDVPAQECFFRLHRELDSATIDALEGSPAKVALDLGCGTGTSTFSLRETLNSRGLEGCQLTGVDLCTHFITVARHRLLAGDKRGTAGDLRFVHGNALRLRQHQDGEVDIVMASALTHELPKQASEQLIREAGRVLRKGGVFGYFDLNSTQLLRDNPVSNIVDRVAISNEPFLHEFLAFDLETTLREKGFDVLQVRATNVAKWEQWQDCPCRIVIARKA</sequence>
<dbReference type="GO" id="GO:0008168">
    <property type="term" value="F:methyltransferase activity"/>
    <property type="evidence" value="ECO:0007669"/>
    <property type="project" value="TreeGrafter"/>
</dbReference>
<dbReference type="AlphaFoldDB" id="A0A7S4Q124"/>
<protein>
    <recommendedName>
        <fullName evidence="1">Methyltransferase domain-containing protein</fullName>
    </recommendedName>
</protein>
<dbReference type="InterPro" id="IPR029063">
    <property type="entry name" value="SAM-dependent_MTases_sf"/>
</dbReference>